<dbReference type="Pfam" id="PF00072">
    <property type="entry name" value="Response_reg"/>
    <property type="match status" value="1"/>
</dbReference>
<dbReference type="EMBL" id="JAGINP010000003">
    <property type="protein sequence ID" value="MBP2291465.1"/>
    <property type="molecule type" value="Genomic_DNA"/>
</dbReference>
<name>A0ABS4SFX3_9PROT</name>
<organism evidence="3 4">
    <name type="scientific">Azospirillum rugosum</name>
    <dbReference type="NCBI Taxonomy" id="416170"/>
    <lineage>
        <taxon>Bacteria</taxon>
        <taxon>Pseudomonadati</taxon>
        <taxon>Pseudomonadota</taxon>
        <taxon>Alphaproteobacteria</taxon>
        <taxon>Rhodospirillales</taxon>
        <taxon>Azospirillaceae</taxon>
        <taxon>Azospirillum</taxon>
    </lineage>
</organism>
<sequence>MSALPHAPFHILLVEDDPADAGLAKRAIREGRVLCDVHHAVDGVEALAYLRREDPCHAHARRPDLILLDLNMPRLDGRGVLAEVKKDPELRGIPVVVLTTSDVQQDVEAIYQLGANSFVTKPLDLQDFFTVISGLENYWFNIVKLPK</sequence>
<keyword evidence="1" id="KW-0597">Phosphoprotein</keyword>
<dbReference type="PROSITE" id="PS50110">
    <property type="entry name" value="RESPONSE_REGULATORY"/>
    <property type="match status" value="1"/>
</dbReference>
<evidence type="ECO:0000259" key="2">
    <source>
        <dbReference type="PROSITE" id="PS50110"/>
    </source>
</evidence>
<dbReference type="PANTHER" id="PTHR44520">
    <property type="entry name" value="RESPONSE REGULATOR RCP1-RELATED"/>
    <property type="match status" value="1"/>
</dbReference>
<dbReference type="InterPro" id="IPR052893">
    <property type="entry name" value="TCS_response_regulator"/>
</dbReference>
<dbReference type="SUPFAM" id="SSF52172">
    <property type="entry name" value="CheY-like"/>
    <property type="match status" value="1"/>
</dbReference>
<accession>A0ABS4SFX3</accession>
<dbReference type="SMART" id="SM00448">
    <property type="entry name" value="REC"/>
    <property type="match status" value="1"/>
</dbReference>
<evidence type="ECO:0000313" key="3">
    <source>
        <dbReference type="EMBL" id="MBP2291465.1"/>
    </source>
</evidence>
<dbReference type="Gene3D" id="3.40.50.2300">
    <property type="match status" value="1"/>
</dbReference>
<evidence type="ECO:0000256" key="1">
    <source>
        <dbReference type="PROSITE-ProRule" id="PRU00169"/>
    </source>
</evidence>
<dbReference type="InterPro" id="IPR001789">
    <property type="entry name" value="Sig_transdc_resp-reg_receiver"/>
</dbReference>
<dbReference type="InterPro" id="IPR011006">
    <property type="entry name" value="CheY-like_superfamily"/>
</dbReference>
<comment type="caution">
    <text evidence="3">The sequence shown here is derived from an EMBL/GenBank/DDBJ whole genome shotgun (WGS) entry which is preliminary data.</text>
</comment>
<dbReference type="Proteomes" id="UP000781958">
    <property type="component" value="Unassembled WGS sequence"/>
</dbReference>
<feature type="domain" description="Response regulatory" evidence="2">
    <location>
        <begin position="10"/>
        <end position="136"/>
    </location>
</feature>
<proteinExistence type="predicted"/>
<gene>
    <name evidence="3" type="ORF">J2851_001214</name>
</gene>
<feature type="modified residue" description="4-aspartylphosphate" evidence="1">
    <location>
        <position position="69"/>
    </location>
</feature>
<evidence type="ECO:0000313" key="4">
    <source>
        <dbReference type="Proteomes" id="UP000781958"/>
    </source>
</evidence>
<dbReference type="RefSeq" id="WP_209764941.1">
    <property type="nucleotide sequence ID" value="NZ_JAGINP010000003.1"/>
</dbReference>
<dbReference type="CDD" id="cd17557">
    <property type="entry name" value="REC_Rcp-like"/>
    <property type="match status" value="1"/>
</dbReference>
<reference evidence="3 4" key="1">
    <citation type="submission" date="2021-03" db="EMBL/GenBank/DDBJ databases">
        <title>Genomic Encyclopedia of Type Strains, Phase III (KMG-III): the genomes of soil and plant-associated and newly described type strains.</title>
        <authorList>
            <person name="Whitman W."/>
        </authorList>
    </citation>
    <scope>NUCLEOTIDE SEQUENCE [LARGE SCALE GENOMIC DNA]</scope>
    <source>
        <strain evidence="3 4">IMMIB AFH-6</strain>
    </source>
</reference>
<protein>
    <submittedName>
        <fullName evidence="3">CheY-like chemotaxis protein</fullName>
    </submittedName>
</protein>
<keyword evidence="4" id="KW-1185">Reference proteome</keyword>
<dbReference type="PANTHER" id="PTHR44520:SF2">
    <property type="entry name" value="RESPONSE REGULATOR RCP1"/>
    <property type="match status" value="1"/>
</dbReference>